<dbReference type="InterPro" id="IPR006212">
    <property type="entry name" value="Furin_repeat"/>
</dbReference>
<dbReference type="AlphaFoldDB" id="A0A8S1KQ79"/>
<protein>
    <submittedName>
        <fullName evidence="2">Uncharacterized protein</fullName>
    </submittedName>
</protein>
<gene>
    <name evidence="2" type="ORF">PSON_ATCC_30995.1.T0100017</name>
</gene>
<reference evidence="2" key="1">
    <citation type="submission" date="2021-01" db="EMBL/GenBank/DDBJ databases">
        <authorList>
            <consortium name="Genoscope - CEA"/>
            <person name="William W."/>
        </authorList>
    </citation>
    <scope>NUCLEOTIDE SEQUENCE</scope>
</reference>
<dbReference type="EMBL" id="CAJJDN010000010">
    <property type="protein sequence ID" value="CAD8056005.1"/>
    <property type="molecule type" value="Genomic_DNA"/>
</dbReference>
<dbReference type="CDD" id="cd00064">
    <property type="entry name" value="FU"/>
    <property type="match status" value="1"/>
</dbReference>
<dbReference type="PANTHER" id="PTHR39767:SF2">
    <property type="entry name" value="CHROMOSOME UNDETERMINED SCAFFOLD_1, WHOLE GENOME SHOTGUN SEQUENCE"/>
    <property type="match status" value="1"/>
</dbReference>
<comment type="caution">
    <text evidence="2">The sequence shown here is derived from an EMBL/GenBank/DDBJ whole genome shotgun (WGS) entry which is preliminary data.</text>
</comment>
<dbReference type="OrthoDB" id="10045365at2759"/>
<feature type="chain" id="PRO_5035861274" evidence="1">
    <location>
        <begin position="19"/>
        <end position="683"/>
    </location>
</feature>
<name>A0A8S1KQ79_9CILI</name>
<evidence type="ECO:0000313" key="3">
    <source>
        <dbReference type="Proteomes" id="UP000692954"/>
    </source>
</evidence>
<feature type="signal peptide" evidence="1">
    <location>
        <begin position="1"/>
        <end position="18"/>
    </location>
</feature>
<accession>A0A8S1KQ79</accession>
<dbReference type="Proteomes" id="UP000692954">
    <property type="component" value="Unassembled WGS sequence"/>
</dbReference>
<dbReference type="PANTHER" id="PTHR39767">
    <property type="entry name" value="CALCIUM/CALMODULIN-BINDING MEMBRANE PROTEIN PCM4-RELATED"/>
    <property type="match status" value="1"/>
</dbReference>
<evidence type="ECO:0000313" key="2">
    <source>
        <dbReference type="EMBL" id="CAD8056005.1"/>
    </source>
</evidence>
<organism evidence="2 3">
    <name type="scientific">Paramecium sonneborni</name>
    <dbReference type="NCBI Taxonomy" id="65129"/>
    <lineage>
        <taxon>Eukaryota</taxon>
        <taxon>Sar</taxon>
        <taxon>Alveolata</taxon>
        <taxon>Ciliophora</taxon>
        <taxon>Intramacronucleata</taxon>
        <taxon>Oligohymenophorea</taxon>
        <taxon>Peniculida</taxon>
        <taxon>Parameciidae</taxon>
        <taxon>Paramecium</taxon>
    </lineage>
</organism>
<evidence type="ECO:0000256" key="1">
    <source>
        <dbReference type="SAM" id="SignalP"/>
    </source>
</evidence>
<keyword evidence="3" id="KW-1185">Reference proteome</keyword>
<sequence>MLKFWLLITFFVIQNAYEHWSTEYTSFTSTDFIDKDGWFIQGNNEQFSSICDGTLLFGGFNVFGSGAKVQRLITLPAHFKIRISFQFWKIDSWDDEHVYFIFDDYVQTDSWYWNTGIVKCGNLQYPEQWREVVTNYNFTFAHNQKNLVVIITTDLDELPITESWGFRDFKVEIQSCSPGCQICNNDTPNECLYFEDIEINWLENFNFDGWTLDQQLFDKIQSCLNVMLIGGIDTFTGNKKLQKQFINLIPHYKIILQVQLWKFDLWNNNIFYIEIDDQIVYQSNLIGQTEVTQLCGNNGGEMLLNIYSNYSHTLNQMLISMKSNIATLNGSWGLRAFRLYLAKCYKTCLFCSGPKMNECSICKDGYILHNFECVDVKWILAQKQYFNSQDFITQDGWSILNTYNNQSPFLKCGVIDIVGGYNLFSNDASINLQMELPRHKKIRVQFEFWKIKSWDNEWFQVFANDIQVHQMQFGKTGVVTNCGSTNLDIYIINFDFEFLHSLPSINLMMTSTLNGTPDNKSWGIRNFQLFYGVAKDCSSSIIDFITFSSFIATNYIKSSSYSHDQNFNKNIQISELAISLEPDFDQTVIVAKDIKKLTITVTWPCFTEDLNFSILILQSSYPDYKTITSKCNHKKSNIVKLVLILESIIPLQSQIKLYATSTQFQIYQIVDLQNQKLYDLLVN</sequence>
<keyword evidence="1" id="KW-0732">Signal</keyword>
<proteinExistence type="predicted"/>